<keyword evidence="6" id="KW-0547">Nucleotide-binding</keyword>
<feature type="domain" description="Fibronectin type-III" evidence="12">
    <location>
        <begin position="26"/>
        <end position="136"/>
    </location>
</feature>
<dbReference type="PANTHER" id="PTHR46877:SF6">
    <property type="entry name" value="EPHRIN TYPE-B RECEPTOR 3"/>
    <property type="match status" value="1"/>
</dbReference>
<dbReference type="InterPro" id="IPR050449">
    <property type="entry name" value="Ephrin_rcpt_TKs"/>
</dbReference>
<keyword evidence="2" id="KW-0217">Developmental protein</keyword>
<evidence type="ECO:0000256" key="4">
    <source>
        <dbReference type="ARBA" id="ARBA00022553"/>
    </source>
</evidence>
<evidence type="ECO:0000256" key="11">
    <source>
        <dbReference type="ARBA" id="ARBA00023170"/>
    </source>
</evidence>
<reference evidence="13 14" key="1">
    <citation type="submission" date="2021-06" db="EMBL/GenBank/DDBJ databases">
        <authorList>
            <person name="Palmer J.M."/>
        </authorList>
    </citation>
    <scope>NUCLEOTIDE SEQUENCE [LARGE SCALE GENOMIC DNA]</scope>
    <source>
        <strain evidence="14">if_2019</strain>
        <tissue evidence="13">Muscle</tissue>
    </source>
</reference>
<dbReference type="InterPro" id="IPR036116">
    <property type="entry name" value="FN3_sf"/>
</dbReference>
<keyword evidence="5" id="KW-0812">Transmembrane</keyword>
<dbReference type="CDD" id="cd00063">
    <property type="entry name" value="FN3"/>
    <property type="match status" value="2"/>
</dbReference>
<name>A0ABV0T7C4_9TELE</name>
<dbReference type="Proteomes" id="UP001482620">
    <property type="component" value="Unassembled WGS sequence"/>
</dbReference>
<keyword evidence="9" id="KW-1133">Transmembrane helix</keyword>
<evidence type="ECO:0000256" key="1">
    <source>
        <dbReference type="ARBA" id="ARBA00004251"/>
    </source>
</evidence>
<feature type="non-terminal residue" evidence="13">
    <location>
        <position position="178"/>
    </location>
</feature>
<evidence type="ECO:0000256" key="8">
    <source>
        <dbReference type="ARBA" id="ARBA00022902"/>
    </source>
</evidence>
<evidence type="ECO:0000313" key="14">
    <source>
        <dbReference type="Proteomes" id="UP001482620"/>
    </source>
</evidence>
<comment type="subcellular location">
    <subcellularLocation>
        <location evidence="1">Cell membrane</location>
        <topology evidence="1">Single-pass type I membrane protein</topology>
    </subcellularLocation>
</comment>
<dbReference type="PANTHER" id="PTHR46877">
    <property type="entry name" value="EPH RECEPTOR A5"/>
    <property type="match status" value="1"/>
</dbReference>
<keyword evidence="14" id="KW-1185">Reference proteome</keyword>
<accession>A0ABV0T7C4</accession>
<keyword evidence="10" id="KW-0472">Membrane</keyword>
<dbReference type="InterPro" id="IPR003961">
    <property type="entry name" value="FN3_dom"/>
</dbReference>
<evidence type="ECO:0000313" key="13">
    <source>
        <dbReference type="EMBL" id="MEQ2228374.1"/>
    </source>
</evidence>
<evidence type="ECO:0000256" key="5">
    <source>
        <dbReference type="ARBA" id="ARBA00022692"/>
    </source>
</evidence>
<keyword evidence="7" id="KW-0067">ATP-binding</keyword>
<organism evidence="13 14">
    <name type="scientific">Ilyodon furcidens</name>
    <name type="common">goldbreast splitfin</name>
    <dbReference type="NCBI Taxonomy" id="33524"/>
    <lineage>
        <taxon>Eukaryota</taxon>
        <taxon>Metazoa</taxon>
        <taxon>Chordata</taxon>
        <taxon>Craniata</taxon>
        <taxon>Vertebrata</taxon>
        <taxon>Euteleostomi</taxon>
        <taxon>Actinopterygii</taxon>
        <taxon>Neopterygii</taxon>
        <taxon>Teleostei</taxon>
        <taxon>Neoteleostei</taxon>
        <taxon>Acanthomorphata</taxon>
        <taxon>Ovalentaria</taxon>
        <taxon>Atherinomorphae</taxon>
        <taxon>Cyprinodontiformes</taxon>
        <taxon>Goodeidae</taxon>
        <taxon>Ilyodon</taxon>
    </lineage>
</organism>
<dbReference type="SUPFAM" id="SSF49265">
    <property type="entry name" value="Fibronectin type III"/>
    <property type="match status" value="1"/>
</dbReference>
<keyword evidence="3" id="KW-1003">Cell membrane</keyword>
<evidence type="ECO:0000259" key="12">
    <source>
        <dbReference type="PROSITE" id="PS50853"/>
    </source>
</evidence>
<sequence length="178" mass="19824">MEIKFDLIPKQFSSSHLCLYLAFAAVPSAPRSVISSVNETSLLLEWSEPRDMGGREDILFNVICKKCLPERGMCSRCDDNVDISPRHLGLTQRRVTVRNLQAHTQYSFEIQAVNGVSNKSPYTPQFASVNITTNQAAPSAVPTVHLMAATASTMSLSWLPPENPNGIILDYEIKYHEK</sequence>
<dbReference type="Gene3D" id="2.60.40.10">
    <property type="entry name" value="Immunoglobulins"/>
    <property type="match status" value="2"/>
</dbReference>
<evidence type="ECO:0000256" key="9">
    <source>
        <dbReference type="ARBA" id="ARBA00022989"/>
    </source>
</evidence>
<dbReference type="EMBL" id="JAHRIQ010023715">
    <property type="protein sequence ID" value="MEQ2228374.1"/>
    <property type="molecule type" value="Genomic_DNA"/>
</dbReference>
<gene>
    <name evidence="13" type="primary">EPHB3_1</name>
    <name evidence="13" type="ORF">ILYODFUR_008192</name>
</gene>
<evidence type="ECO:0000256" key="6">
    <source>
        <dbReference type="ARBA" id="ARBA00022741"/>
    </source>
</evidence>
<protein>
    <submittedName>
        <fullName evidence="13">Ephrin type-B receptor 3</fullName>
    </submittedName>
</protein>
<evidence type="ECO:0000256" key="3">
    <source>
        <dbReference type="ARBA" id="ARBA00022475"/>
    </source>
</evidence>
<keyword evidence="8" id="KW-0524">Neurogenesis</keyword>
<proteinExistence type="predicted"/>
<dbReference type="Pfam" id="PF00041">
    <property type="entry name" value="fn3"/>
    <property type="match status" value="1"/>
</dbReference>
<evidence type="ECO:0000256" key="2">
    <source>
        <dbReference type="ARBA" id="ARBA00022473"/>
    </source>
</evidence>
<dbReference type="InterPro" id="IPR013783">
    <property type="entry name" value="Ig-like_fold"/>
</dbReference>
<feature type="domain" description="Fibronectin type-III" evidence="12">
    <location>
        <begin position="137"/>
        <end position="178"/>
    </location>
</feature>
<keyword evidence="11 13" id="KW-0675">Receptor</keyword>
<keyword evidence="4" id="KW-0597">Phosphoprotein</keyword>
<evidence type="ECO:0000256" key="10">
    <source>
        <dbReference type="ARBA" id="ARBA00023136"/>
    </source>
</evidence>
<dbReference type="SMART" id="SM00060">
    <property type="entry name" value="FN3"/>
    <property type="match status" value="1"/>
</dbReference>
<dbReference type="PROSITE" id="PS50853">
    <property type="entry name" value="FN3"/>
    <property type="match status" value="2"/>
</dbReference>
<comment type="caution">
    <text evidence="13">The sequence shown here is derived from an EMBL/GenBank/DDBJ whole genome shotgun (WGS) entry which is preliminary data.</text>
</comment>
<evidence type="ECO:0000256" key="7">
    <source>
        <dbReference type="ARBA" id="ARBA00022840"/>
    </source>
</evidence>